<protein>
    <submittedName>
        <fullName evidence="1">Uncharacterized protein</fullName>
    </submittedName>
</protein>
<accession>A0A327NKV8</accession>
<proteinExistence type="predicted"/>
<evidence type="ECO:0000313" key="1">
    <source>
        <dbReference type="EMBL" id="RAI76010.1"/>
    </source>
</evidence>
<sequence>MANKIPKFHDSGLDNGYNLKYHISIPDDYFDREDQTEEEKEALKAQVLQQMGETLAGIENTDKALVTFHKVDINGKEISGIKIESLTNKMSDDAYTSLFNTANIAQASGHGVLPVSAGIDTGGKLGGSGKELEAAANYQQNFLTYVDRFILLTPLRIVKAINGWEADMEFDVRNIQLYNYDVTPTSSGSNPNSTTHANQ</sequence>
<dbReference type="AlphaFoldDB" id="A0A327NKV8"/>
<dbReference type="EMBL" id="QLII01000001">
    <property type="protein sequence ID" value="RAI76010.1"/>
    <property type="molecule type" value="Genomic_DNA"/>
</dbReference>
<dbReference type="Proteomes" id="UP000249016">
    <property type="component" value="Unassembled WGS sequence"/>
</dbReference>
<name>A0A327NKV8_9BACT</name>
<reference evidence="1 2" key="1">
    <citation type="submission" date="2018-06" db="EMBL/GenBank/DDBJ databases">
        <title>Spirosoma sp. HMF3257 Genome sequencing and assembly.</title>
        <authorList>
            <person name="Kang H."/>
            <person name="Cha I."/>
            <person name="Kim H."/>
            <person name="Kang J."/>
            <person name="Joh K."/>
        </authorList>
    </citation>
    <scope>NUCLEOTIDE SEQUENCE [LARGE SCALE GENOMIC DNA]</scope>
    <source>
        <strain evidence="1 2">HMF3257</strain>
    </source>
</reference>
<gene>
    <name evidence="1" type="ORF">HMF3257_20840</name>
</gene>
<comment type="caution">
    <text evidence="1">The sequence shown here is derived from an EMBL/GenBank/DDBJ whole genome shotgun (WGS) entry which is preliminary data.</text>
</comment>
<evidence type="ECO:0000313" key="2">
    <source>
        <dbReference type="Proteomes" id="UP000249016"/>
    </source>
</evidence>
<keyword evidence="2" id="KW-1185">Reference proteome</keyword>
<organism evidence="1 2">
    <name type="scientific">Spirosoma telluris</name>
    <dbReference type="NCBI Taxonomy" id="2183553"/>
    <lineage>
        <taxon>Bacteria</taxon>
        <taxon>Pseudomonadati</taxon>
        <taxon>Bacteroidota</taxon>
        <taxon>Cytophagia</taxon>
        <taxon>Cytophagales</taxon>
        <taxon>Cytophagaceae</taxon>
        <taxon>Spirosoma</taxon>
    </lineage>
</organism>